<dbReference type="Proteomes" id="UP000069926">
    <property type="component" value="Chromosome"/>
</dbReference>
<dbReference type="GO" id="GO:0046872">
    <property type="term" value="F:metal ion binding"/>
    <property type="evidence" value="ECO:0007669"/>
    <property type="project" value="UniProtKB-KW"/>
</dbReference>
<keyword evidence="8 10" id="KW-0717">Septation</keyword>
<dbReference type="GO" id="GO:0005525">
    <property type="term" value="F:GTP binding"/>
    <property type="evidence" value="ECO:0007669"/>
    <property type="project" value="UniProtKB-UniRule"/>
</dbReference>
<sequence length="205" mass="23740">MSNNYNYQRTRFIKSISHLKYLPTYGIEIAFIGSSNTGKSSILNTITQQKNLAKTSKTAGRTRFINIFEIKDGIRLVDLPGYGYAKVPKFIQHKWQNIVNEYLQTRTCLKGLIISMDIRHPLKDMDIKIIKWAITMHIPILILLTKADKLTYNKQKNQAIVVSNKLKLIDNVTNDVQVVNFSSLKRIGVDKLQFKLDEWFKIHNI</sequence>
<keyword evidence="3 10" id="KW-0132">Cell division</keyword>
<keyword evidence="5 10" id="KW-0547">Nucleotide-binding</keyword>
<evidence type="ECO:0000259" key="11">
    <source>
        <dbReference type="PROSITE" id="PS51706"/>
    </source>
</evidence>
<dbReference type="NCBIfam" id="TIGR03598">
    <property type="entry name" value="GTPase_YsxC"/>
    <property type="match status" value="1"/>
</dbReference>
<evidence type="ECO:0000256" key="8">
    <source>
        <dbReference type="ARBA" id="ARBA00023210"/>
    </source>
</evidence>
<dbReference type="Gene3D" id="3.40.50.300">
    <property type="entry name" value="P-loop containing nucleotide triphosphate hydrolases"/>
    <property type="match status" value="1"/>
</dbReference>
<dbReference type="STRING" id="634113.AUT07_00194"/>
<dbReference type="HAMAP" id="MF_00321">
    <property type="entry name" value="GTPase_EngB"/>
    <property type="match status" value="1"/>
</dbReference>
<dbReference type="KEGG" id="asy:AUT07_00194"/>
<dbReference type="EMBL" id="CP013920">
    <property type="protein sequence ID" value="AMA64780.1"/>
    <property type="molecule type" value="Genomic_DNA"/>
</dbReference>
<evidence type="ECO:0000256" key="7">
    <source>
        <dbReference type="ARBA" id="ARBA00023134"/>
    </source>
</evidence>
<name>A0A0X9VII5_9GAMM</name>
<dbReference type="PANTHER" id="PTHR11649:SF13">
    <property type="entry name" value="ENGB-TYPE G DOMAIN-CONTAINING PROTEIN"/>
    <property type="match status" value="1"/>
</dbReference>
<feature type="domain" description="EngB-type G" evidence="11">
    <location>
        <begin position="25"/>
        <end position="202"/>
    </location>
</feature>
<evidence type="ECO:0000256" key="1">
    <source>
        <dbReference type="ARBA" id="ARBA00001946"/>
    </source>
</evidence>
<evidence type="ECO:0000256" key="10">
    <source>
        <dbReference type="HAMAP-Rule" id="MF_00321"/>
    </source>
</evidence>
<dbReference type="CDD" id="cd01876">
    <property type="entry name" value="YihA_EngB"/>
    <property type="match status" value="1"/>
</dbReference>
<organism evidence="12 13">
    <name type="scientific">Candidatus Arsenophonus lipoptenae</name>
    <dbReference type="NCBI Taxonomy" id="634113"/>
    <lineage>
        <taxon>Bacteria</taxon>
        <taxon>Pseudomonadati</taxon>
        <taxon>Pseudomonadota</taxon>
        <taxon>Gammaproteobacteria</taxon>
        <taxon>Enterobacterales</taxon>
        <taxon>Morganellaceae</taxon>
        <taxon>Arsenophonus</taxon>
    </lineage>
</organism>
<keyword evidence="7 10" id="KW-0342">GTP-binding</keyword>
<keyword evidence="9 10" id="KW-0131">Cell cycle</keyword>
<dbReference type="PROSITE" id="PS51706">
    <property type="entry name" value="G_ENGB"/>
    <property type="match status" value="1"/>
</dbReference>
<dbReference type="InterPro" id="IPR027417">
    <property type="entry name" value="P-loop_NTPase"/>
</dbReference>
<evidence type="ECO:0000313" key="12">
    <source>
        <dbReference type="EMBL" id="AMA64780.1"/>
    </source>
</evidence>
<gene>
    <name evidence="10 12" type="primary">engB</name>
    <name evidence="12" type="ORF">AUT07_00194</name>
</gene>
<comment type="similarity">
    <text evidence="2 10">Belongs to the TRAFAC class TrmE-Era-EngA-EngB-Septin-like GTPase superfamily. EngB GTPase family.</text>
</comment>
<proteinExistence type="inferred from homology"/>
<dbReference type="SUPFAM" id="SSF52540">
    <property type="entry name" value="P-loop containing nucleoside triphosphate hydrolases"/>
    <property type="match status" value="1"/>
</dbReference>
<protein>
    <recommendedName>
        <fullName evidence="10">Probable GTP-binding protein EngB</fullName>
    </recommendedName>
</protein>
<dbReference type="InterPro" id="IPR019987">
    <property type="entry name" value="GTP-bd_ribosome_bio_YsxC"/>
</dbReference>
<accession>A0A0X9VII5</accession>
<dbReference type="PATRIC" id="fig|634113.3.peg.188"/>
<dbReference type="PANTHER" id="PTHR11649">
    <property type="entry name" value="MSS1/TRME-RELATED GTP-BINDING PROTEIN"/>
    <property type="match status" value="1"/>
</dbReference>
<comment type="function">
    <text evidence="10">Necessary for normal cell division and for the maintenance of normal septation.</text>
</comment>
<evidence type="ECO:0000256" key="3">
    <source>
        <dbReference type="ARBA" id="ARBA00022618"/>
    </source>
</evidence>
<dbReference type="GO" id="GO:0005829">
    <property type="term" value="C:cytosol"/>
    <property type="evidence" value="ECO:0007669"/>
    <property type="project" value="TreeGrafter"/>
</dbReference>
<evidence type="ECO:0000256" key="6">
    <source>
        <dbReference type="ARBA" id="ARBA00022842"/>
    </source>
</evidence>
<reference evidence="12 13" key="1">
    <citation type="submission" date="2016-01" db="EMBL/GenBank/DDBJ databases">
        <title>Genome sequence of Ca. Arsenophonus lipopteni, the exclusive symbiont of a blood sucking fly Lipoptena cervi (Diptera: Hippoboscidae).</title>
        <authorList>
            <person name="Novakova E."/>
            <person name="Hypsa V."/>
            <person name="Nguyen P."/>
            <person name="Husnik F."/>
            <person name="Darby A.C."/>
        </authorList>
    </citation>
    <scope>NUCLEOTIDE SEQUENCE [LARGE SCALE GENOMIC DNA]</scope>
    <source>
        <strain evidence="12 13">CB</strain>
    </source>
</reference>
<keyword evidence="6" id="KW-0460">Magnesium</keyword>
<dbReference type="RefSeq" id="WP_066282998.1">
    <property type="nucleotide sequence ID" value="NZ_CP013920.1"/>
</dbReference>
<dbReference type="Pfam" id="PF01926">
    <property type="entry name" value="MMR_HSR1"/>
    <property type="match status" value="1"/>
</dbReference>
<dbReference type="AlphaFoldDB" id="A0A0X9VII5"/>
<dbReference type="InterPro" id="IPR030393">
    <property type="entry name" value="G_ENGB_dom"/>
</dbReference>
<dbReference type="InterPro" id="IPR006073">
    <property type="entry name" value="GTP-bd"/>
</dbReference>
<evidence type="ECO:0000313" key="13">
    <source>
        <dbReference type="Proteomes" id="UP000069926"/>
    </source>
</evidence>
<comment type="cofactor">
    <cofactor evidence="1">
        <name>Mg(2+)</name>
        <dbReference type="ChEBI" id="CHEBI:18420"/>
    </cofactor>
</comment>
<evidence type="ECO:0000256" key="5">
    <source>
        <dbReference type="ARBA" id="ARBA00022741"/>
    </source>
</evidence>
<keyword evidence="13" id="KW-1185">Reference proteome</keyword>
<evidence type="ECO:0000256" key="2">
    <source>
        <dbReference type="ARBA" id="ARBA00009638"/>
    </source>
</evidence>
<dbReference type="GO" id="GO:0000917">
    <property type="term" value="P:division septum assembly"/>
    <property type="evidence" value="ECO:0007669"/>
    <property type="project" value="UniProtKB-KW"/>
</dbReference>
<keyword evidence="4" id="KW-0479">Metal-binding</keyword>
<evidence type="ECO:0000256" key="4">
    <source>
        <dbReference type="ARBA" id="ARBA00022723"/>
    </source>
</evidence>
<evidence type="ECO:0000256" key="9">
    <source>
        <dbReference type="ARBA" id="ARBA00023306"/>
    </source>
</evidence>
<dbReference type="FunFam" id="3.40.50.300:FF:000098">
    <property type="entry name" value="Probable GTP-binding protein EngB"/>
    <property type="match status" value="1"/>
</dbReference>